<keyword evidence="2" id="KW-1185">Reference proteome</keyword>
<organism evidence="1 2">
    <name type="scientific">Quercus rubra</name>
    <name type="common">Northern red oak</name>
    <name type="synonym">Quercus borealis</name>
    <dbReference type="NCBI Taxonomy" id="3512"/>
    <lineage>
        <taxon>Eukaryota</taxon>
        <taxon>Viridiplantae</taxon>
        <taxon>Streptophyta</taxon>
        <taxon>Embryophyta</taxon>
        <taxon>Tracheophyta</taxon>
        <taxon>Spermatophyta</taxon>
        <taxon>Magnoliopsida</taxon>
        <taxon>eudicotyledons</taxon>
        <taxon>Gunneridae</taxon>
        <taxon>Pentapetalae</taxon>
        <taxon>rosids</taxon>
        <taxon>fabids</taxon>
        <taxon>Fagales</taxon>
        <taxon>Fagaceae</taxon>
        <taxon>Quercus</taxon>
    </lineage>
</organism>
<dbReference type="AlphaFoldDB" id="A0AAN7IWN6"/>
<name>A0AAN7IWN6_QUERU</name>
<dbReference type="GO" id="GO:0004309">
    <property type="term" value="F:exopolyphosphatase activity"/>
    <property type="evidence" value="ECO:0007669"/>
    <property type="project" value="TreeGrafter"/>
</dbReference>
<dbReference type="SUPFAM" id="SSF64182">
    <property type="entry name" value="DHH phosphoesterases"/>
    <property type="match status" value="1"/>
</dbReference>
<dbReference type="GO" id="GO:0005737">
    <property type="term" value="C:cytoplasm"/>
    <property type="evidence" value="ECO:0007669"/>
    <property type="project" value="TreeGrafter"/>
</dbReference>
<dbReference type="Gene3D" id="3.90.1640.10">
    <property type="entry name" value="inorganic pyrophosphatase (n-terminal core)"/>
    <property type="match status" value="1"/>
</dbReference>
<accession>A0AAN7IWN6</accession>
<dbReference type="PANTHER" id="PTHR12112">
    <property type="entry name" value="BNIP - RELATED"/>
    <property type="match status" value="1"/>
</dbReference>
<dbReference type="Proteomes" id="UP001324115">
    <property type="component" value="Unassembled WGS sequence"/>
</dbReference>
<dbReference type="Gene3D" id="3.10.310.20">
    <property type="entry name" value="DHHA2 domain"/>
    <property type="match status" value="1"/>
</dbReference>
<dbReference type="PANTHER" id="PTHR12112:SF52">
    <property type="entry name" value="DHHA2 DOMAIN-CONTAINING PROTEIN"/>
    <property type="match status" value="1"/>
</dbReference>
<dbReference type="InterPro" id="IPR038763">
    <property type="entry name" value="DHH_sf"/>
</dbReference>
<evidence type="ECO:0008006" key="3">
    <source>
        <dbReference type="Google" id="ProtNLM"/>
    </source>
</evidence>
<sequence>MKNRNKQCNPYISVVTKPYSCTRESPYFNGQLKGNDLAPIFDFPLHGRIGSQNLSQSTSDIGDRKLHSNMSGKVMGSSSPLEDSASHNNILKPFDFDFQGIFDSQNISRSTSDIGDMRNMKIVSKISEEVMESPLEESILDIIFEPFDEQPSSGRWSKIVLSKSFAFSSSKSDLNLDLSYQNDAVYGPSLTTFEENDKYNTSHDLARPAFEKSYSMEKRKQNLSNIPLPQSAATFYNGISPEMEIVESCESINRLNNYFRDRKDDIKAGIPGKFLHAVIGQDISNVGLVASTIMYTFYLNETYQSDQLCTVPFINMKRADLSCHAEIKWLIASCLIDQSSLIFVDEIDLSYFDLFGSLKLVLLNSHKLPIKPEALKEAVVEIFCCRKGESAYPWVETYTIGELAGIFIEAGNLTNPCCTSKDKYMATLLINGAGRFGSNGLYQILKYKMHDVSDLKIVDILHKDFKKWRRLGKPDAAGSRLMALHVGMSSIGISIAQLLAHECFISRNQKFPDSNDTSSSHNNGMKAKIMGLRPIGYEWLEKLRLLMIVSGYYDSQKNFKREILVSAESTELMKNLIFFFNSNASQLLLKVLHKPGLQDDMKVFEVDKVTSRKTIERLLEEFGVISKG</sequence>
<evidence type="ECO:0000313" key="1">
    <source>
        <dbReference type="EMBL" id="KAK4588791.1"/>
    </source>
</evidence>
<dbReference type="EMBL" id="JAXUIC010000005">
    <property type="protein sequence ID" value="KAK4588791.1"/>
    <property type="molecule type" value="Genomic_DNA"/>
</dbReference>
<dbReference type="InterPro" id="IPR038222">
    <property type="entry name" value="DHHA2_dom_sf"/>
</dbReference>
<comment type="caution">
    <text evidence="1">The sequence shown here is derived from an EMBL/GenBank/DDBJ whole genome shotgun (WGS) entry which is preliminary data.</text>
</comment>
<evidence type="ECO:0000313" key="2">
    <source>
        <dbReference type="Proteomes" id="UP001324115"/>
    </source>
</evidence>
<proteinExistence type="predicted"/>
<reference evidence="1 2" key="1">
    <citation type="journal article" date="2023" name="G3 (Bethesda)">
        <title>A haplotype-resolved chromosome-scale genome for Quercus rubra L. provides insights into the genetics of adaptive traits for red oak species.</title>
        <authorList>
            <person name="Kapoor B."/>
            <person name="Jenkins J."/>
            <person name="Schmutz J."/>
            <person name="Zhebentyayeva T."/>
            <person name="Kuelheim C."/>
            <person name="Coggeshall M."/>
            <person name="Heim C."/>
            <person name="Lasky J.R."/>
            <person name="Leites L."/>
            <person name="Islam-Faridi N."/>
            <person name="Romero-Severson J."/>
            <person name="DeLeo V.L."/>
            <person name="Lucas S.M."/>
            <person name="Lazic D."/>
            <person name="Gailing O."/>
            <person name="Carlson J."/>
            <person name="Staton M."/>
        </authorList>
    </citation>
    <scope>NUCLEOTIDE SEQUENCE [LARGE SCALE GENOMIC DNA]</scope>
    <source>
        <strain evidence="1">Pseudo-F2</strain>
    </source>
</reference>
<protein>
    <recommendedName>
        <fullName evidence="3">DHHA2 domain-containing protein</fullName>
    </recommendedName>
</protein>
<gene>
    <name evidence="1" type="ORF">RGQ29_019696</name>
</gene>